<dbReference type="GO" id="GO:0016620">
    <property type="term" value="F:oxidoreductase activity, acting on the aldehyde or oxo group of donors, NAD or NADP as acceptor"/>
    <property type="evidence" value="ECO:0007669"/>
    <property type="project" value="UniProtKB-UniRule"/>
</dbReference>
<evidence type="ECO:0000313" key="9">
    <source>
        <dbReference type="Proteomes" id="UP000076038"/>
    </source>
</evidence>
<feature type="binding site" evidence="5">
    <location>
        <begin position="796"/>
        <end position="799"/>
    </location>
    <ligand>
        <name>NADP(+)</name>
        <dbReference type="ChEBI" id="CHEBI:58349"/>
    </ligand>
</feature>
<dbReference type="InterPro" id="IPR009081">
    <property type="entry name" value="PP-bd_ACP"/>
</dbReference>
<dbReference type="InterPro" id="IPR020845">
    <property type="entry name" value="AMP-binding_CS"/>
</dbReference>
<comment type="catalytic activity">
    <reaction evidence="5">
        <text>a carboxylate + ATP + NADPH + H(+) = an aldehyde + AMP + diphosphate + NADP(+)</text>
        <dbReference type="Rhea" id="RHEA:50916"/>
        <dbReference type="ChEBI" id="CHEBI:15378"/>
        <dbReference type="ChEBI" id="CHEBI:17478"/>
        <dbReference type="ChEBI" id="CHEBI:29067"/>
        <dbReference type="ChEBI" id="CHEBI:30616"/>
        <dbReference type="ChEBI" id="CHEBI:33019"/>
        <dbReference type="ChEBI" id="CHEBI:57783"/>
        <dbReference type="ChEBI" id="CHEBI:58349"/>
        <dbReference type="ChEBI" id="CHEBI:456215"/>
    </reaction>
</comment>
<keyword evidence="3 5" id="KW-0547">Nucleotide-binding</keyword>
<feature type="binding site" evidence="5">
    <location>
        <position position="990"/>
    </location>
    <ligand>
        <name>NADP(+)</name>
        <dbReference type="ChEBI" id="CHEBI:58349"/>
    </ligand>
</feature>
<dbReference type="Gene3D" id="3.40.50.720">
    <property type="entry name" value="NAD(P)-binding Rossmann-like Domain"/>
    <property type="match status" value="1"/>
</dbReference>
<feature type="binding site" evidence="5">
    <location>
        <position position="929"/>
    </location>
    <ligand>
        <name>NADP(+)</name>
        <dbReference type="ChEBI" id="CHEBI:58349"/>
    </ligand>
</feature>
<dbReference type="GO" id="GO:0031177">
    <property type="term" value="F:phosphopantetheine binding"/>
    <property type="evidence" value="ECO:0007669"/>
    <property type="project" value="UniProtKB-UniRule"/>
</dbReference>
<comment type="caution">
    <text evidence="5">Lacks conserved residue(s) required for the propagation of feature annotation.</text>
</comment>
<dbReference type="InterPro" id="IPR046407">
    <property type="entry name" value="CAR"/>
</dbReference>
<keyword evidence="9" id="KW-1185">Reference proteome</keyword>
<dbReference type="InterPro" id="IPR036736">
    <property type="entry name" value="ACP-like_sf"/>
</dbReference>
<dbReference type="Gene3D" id="3.40.50.12780">
    <property type="entry name" value="N-terminal domain of ligase-like"/>
    <property type="match status" value="1"/>
</dbReference>
<feature type="binding site" evidence="5">
    <location>
        <begin position="522"/>
        <end position="525"/>
    </location>
    <ligand>
        <name>AMP</name>
        <dbReference type="ChEBI" id="CHEBI:456215"/>
    </ligand>
</feature>
<keyword evidence="4 5" id="KW-0067">ATP-binding</keyword>
<dbReference type="PROSITE" id="PS50075">
    <property type="entry name" value="CARRIER"/>
    <property type="match status" value="1"/>
</dbReference>
<dbReference type="SUPFAM" id="SSF47336">
    <property type="entry name" value="ACP-like"/>
    <property type="match status" value="1"/>
</dbReference>
<reference evidence="9" key="2">
    <citation type="submission" date="2016-04" db="EMBL/GenBank/DDBJ databases">
        <title>Complete Genome and Plasmid Sequences for Rhodococcus fascians D188 and Draft Sequences for Rhodococcus spp. Isolates PBTS 1 and PBTS 2.</title>
        <authorList>
            <person name="Stamer R."/>
            <person name="Vereecke D."/>
            <person name="Zhang Y."/>
            <person name="Schilkey F."/>
            <person name="Devitt N."/>
            <person name="Randall J."/>
        </authorList>
    </citation>
    <scope>NUCLEOTIDE SEQUENCE [LARGE SCALE GENOMIC DNA]</scope>
    <source>
        <strain evidence="9">PBTS2</strain>
    </source>
</reference>
<feature type="binding site" evidence="5">
    <location>
        <position position="531"/>
    </location>
    <ligand>
        <name>AMP</name>
        <dbReference type="ChEBI" id="CHEBI:456215"/>
    </ligand>
</feature>
<keyword evidence="1 5" id="KW-0596">Phosphopantetheine</keyword>
<organism evidence="8 9">
    <name type="scientific">Rhodococcoides fascians</name>
    <name type="common">Rhodococcus fascians</name>
    <dbReference type="NCBI Taxonomy" id="1828"/>
    <lineage>
        <taxon>Bacteria</taxon>
        <taxon>Bacillati</taxon>
        <taxon>Actinomycetota</taxon>
        <taxon>Actinomycetes</taxon>
        <taxon>Mycobacteriales</taxon>
        <taxon>Nocardiaceae</taxon>
        <taxon>Rhodococcoides</taxon>
    </lineage>
</organism>
<dbReference type="InterPro" id="IPR042099">
    <property type="entry name" value="ANL_N_sf"/>
</dbReference>
<comment type="function">
    <text evidence="5">Catalyzes the ATP- and NADPH-dependent reduction of carboxylic acids to the corresponding aldehydes.</text>
</comment>
<dbReference type="GO" id="GO:0005524">
    <property type="term" value="F:ATP binding"/>
    <property type="evidence" value="ECO:0007669"/>
    <property type="project" value="UniProtKB-UniRule"/>
</dbReference>
<comment type="similarity">
    <text evidence="5">Belongs to the ATP-dependent AMP-binding enzyme family. Carboxylic acid reductase subfamily.</text>
</comment>
<evidence type="ECO:0000256" key="1">
    <source>
        <dbReference type="ARBA" id="ARBA00022450"/>
    </source>
</evidence>
<evidence type="ECO:0000256" key="3">
    <source>
        <dbReference type="ARBA" id="ARBA00022741"/>
    </source>
</evidence>
<dbReference type="InterPro" id="IPR036291">
    <property type="entry name" value="NAD(P)-bd_dom_sf"/>
</dbReference>
<comment type="domain">
    <text evidence="5">The N-terminal domain likely catalyzes substrate activation by formation of an initial acyl-AMP intermediate, the central region contains the phosphopantetheine attachment site, and the C-terminal domain catalyzes the reduction by NADPH of the intermediate thioester formed from the attack of the phosphopantetheine thiol at the carbonyl carbon of acyl-AMP.</text>
</comment>
<feature type="binding site" evidence="5">
    <location>
        <position position="963"/>
    </location>
    <ligand>
        <name>NADP(+)</name>
        <dbReference type="ChEBI" id="CHEBI:58349"/>
    </ligand>
</feature>
<reference evidence="8 9" key="1">
    <citation type="journal article" date="2016" name="Genome Announc.">
        <title>Complete Genome and Plasmid Sequences for Rhodococcus fascians D188 and Draft Sequences for Rhodococcus Isolates PBTS 1 and PBTS 2.</title>
        <authorList>
            <person name="Stamler R.A."/>
            <person name="Vereecke D."/>
            <person name="Zhang Y."/>
            <person name="Schilkey F."/>
            <person name="Devitt N."/>
            <person name="Randall J.J."/>
        </authorList>
    </citation>
    <scope>NUCLEOTIDE SEQUENCE [LARGE SCALE GENOMIC DNA]</scope>
    <source>
        <strain evidence="8 9">PBTS2</strain>
    </source>
</reference>
<feature type="domain" description="Carrier" evidence="7">
    <location>
        <begin position="663"/>
        <end position="738"/>
    </location>
</feature>
<name>A0A143QSN8_RHOFA</name>
<feature type="binding site" evidence="5">
    <location>
        <position position="833"/>
    </location>
    <ligand>
        <name>NADP(+)</name>
        <dbReference type="ChEBI" id="CHEBI:58349"/>
    </ligand>
</feature>
<keyword evidence="2 5" id="KW-0597">Phosphoprotein</keyword>
<dbReference type="KEGG" id="rhs:A3Q41_04106"/>
<dbReference type="PATRIC" id="fig|1653479.3.peg.4163"/>
<evidence type="ECO:0000256" key="2">
    <source>
        <dbReference type="ARBA" id="ARBA00022553"/>
    </source>
</evidence>
<dbReference type="SMART" id="SM00823">
    <property type="entry name" value="PKS_PP"/>
    <property type="match status" value="1"/>
</dbReference>
<keyword evidence="5" id="KW-0521">NADP</keyword>
<dbReference type="Pfam" id="PF00550">
    <property type="entry name" value="PP-binding"/>
    <property type="match status" value="1"/>
</dbReference>
<dbReference type="Proteomes" id="UP000076038">
    <property type="component" value="Chromosome"/>
</dbReference>
<dbReference type="SUPFAM" id="SSF51735">
    <property type="entry name" value="NAD(P)-binding Rossmann-fold domains"/>
    <property type="match status" value="1"/>
</dbReference>
<dbReference type="Gene3D" id="1.10.1200.10">
    <property type="entry name" value="ACP-like"/>
    <property type="match status" value="1"/>
</dbReference>
<gene>
    <name evidence="5 8" type="primary">car</name>
    <name evidence="8" type="ORF">A3Q41_04106</name>
</gene>
<feature type="region of interest" description="Disordered" evidence="6">
    <location>
        <begin position="1"/>
        <end position="20"/>
    </location>
</feature>
<dbReference type="RefSeq" id="WP_094718954.1">
    <property type="nucleotide sequence ID" value="NZ_CP015220.1"/>
</dbReference>
<evidence type="ECO:0000256" key="4">
    <source>
        <dbReference type="ARBA" id="ARBA00022840"/>
    </source>
</evidence>
<accession>A0A143QSN8</accession>
<feature type="modified residue" description="O-(pantetheine 4'-phosphoryl)serine" evidence="5">
    <location>
        <position position="697"/>
    </location>
</feature>
<proteinExistence type="inferred from homology"/>
<dbReference type="EMBL" id="CP015220">
    <property type="protein sequence ID" value="AMY25387.1"/>
    <property type="molecule type" value="Genomic_DNA"/>
</dbReference>
<dbReference type="GO" id="GO:0004467">
    <property type="term" value="F:long-chain fatty acid-CoA ligase activity"/>
    <property type="evidence" value="ECO:0007669"/>
    <property type="project" value="TreeGrafter"/>
</dbReference>
<dbReference type="EC" id="1.2.1.-" evidence="5"/>
<evidence type="ECO:0000256" key="6">
    <source>
        <dbReference type="SAM" id="MobiDB-lite"/>
    </source>
</evidence>
<dbReference type="InterPro" id="IPR000873">
    <property type="entry name" value="AMP-dep_synth/lig_dom"/>
</dbReference>
<dbReference type="HAMAP" id="MF_02247">
    <property type="entry name" value="Carbox_acid_reduct"/>
    <property type="match status" value="1"/>
</dbReference>
<keyword evidence="5 8" id="KW-0560">Oxidoreductase</keyword>
<dbReference type="Pfam" id="PF00501">
    <property type="entry name" value="AMP-binding"/>
    <property type="match status" value="1"/>
</dbReference>
<dbReference type="InterPro" id="IPR010080">
    <property type="entry name" value="Thioester_reductase-like_dom"/>
</dbReference>
<dbReference type="AlphaFoldDB" id="A0A143QSN8"/>
<feature type="binding site" evidence="5">
    <location>
        <position position="823"/>
    </location>
    <ligand>
        <name>NADP(+)</name>
        <dbReference type="ChEBI" id="CHEBI:58349"/>
    </ligand>
</feature>
<feature type="binding site" evidence="5">
    <location>
        <position position="411"/>
    </location>
    <ligand>
        <name>AMP</name>
        <dbReference type="ChEBI" id="CHEBI:456215"/>
    </ligand>
</feature>
<feature type="binding site" evidence="5">
    <location>
        <position position="314"/>
    </location>
    <ligand>
        <name>AMP</name>
        <dbReference type="ChEBI" id="CHEBI:456215"/>
    </ligand>
</feature>
<feature type="binding site" evidence="5">
    <location>
        <position position="437"/>
    </location>
    <ligand>
        <name>AMP</name>
        <dbReference type="ChEBI" id="CHEBI:456215"/>
    </ligand>
</feature>
<feature type="binding site" evidence="5">
    <location>
        <begin position="889"/>
        <end position="891"/>
    </location>
    <ligand>
        <name>NADP(+)</name>
        <dbReference type="ChEBI" id="CHEBI:58349"/>
    </ligand>
</feature>
<dbReference type="GO" id="GO:0050661">
    <property type="term" value="F:NADP binding"/>
    <property type="evidence" value="ECO:0007669"/>
    <property type="project" value="UniProtKB-UniRule"/>
</dbReference>
<protein>
    <recommendedName>
        <fullName evidence="5">Carboxylic acid reductase</fullName>
        <shortName evidence="5">CAR</shortName>
        <ecNumber evidence="5">1.2.1.-</ecNumber>
    </recommendedName>
    <alternativeName>
        <fullName evidence="5">ATP/NADPH-dependent carboxylic acid reductase</fullName>
    </alternativeName>
</protein>
<evidence type="ECO:0000256" key="5">
    <source>
        <dbReference type="HAMAP-Rule" id="MF_02247"/>
    </source>
</evidence>
<comment type="cofactor">
    <cofactor evidence="5">
        <name>pantetheine 4'-phosphate</name>
        <dbReference type="ChEBI" id="CHEBI:47942"/>
    </cofactor>
    <text evidence="5">Binds 1 phosphopantetheine covalently.</text>
</comment>
<dbReference type="InterPro" id="IPR013120">
    <property type="entry name" value="FAR_NAD-bd"/>
</dbReference>
<sequence>MTRTIAMKSTGAVDSEHDRDIRQRDRFQHLHDSDPEFRAAEPDRSVADAARELAPNLARVVAEIMTRYADRPALGRRARTIEDTDGSTTARLLPRFNTVTYGQAWADAGALASALGHDDGGIAAGDFVATLGFAGIDYVITELVTIRVGAVAVPLQAGATAGQLRAIVDEVEPVVLASDVDNLAVAMEVAGHCRSIRTVVVLDYDDRIDADTRALTSARQGVHGSGIAVRPLTELVDEGSRLPQVPLFDVEDPERLAALIYTSGSTGTPKGAMHTEQIVSGAWTGAWHRTGASSEGVDEPAFPVITLDYLPMSHLAGRGLVFSTLAAGGTVHFAGSSDLSTLFEDFALARPTLALLIPRVCEMIRHTVLAEIDRAVDGTDAGEHEQISRGVLERVRSEQFGGRILAAMVGTAPIAAEVKDFVTDLLDVRVRDNYGSTEAGMVLLDGIVARPPVLEYKLDDVPELGYFSTDTPHPRGELLLKTTSIIPGYYKRPDVTADVFDSDGFYRTGDVVAELEPDRLAYVDRRKNVLKLAQGEFVALARLEAVFGTSELVDQIFLYGNSQRSYLLAIVVPAHANSTAGAIMESLQRIARTESLNSYEIPREVVLEREPFTQDNGLLSGAGKQLRPKLVERYGDELERRYAELESGQTDRLRELRRSGAQAPVLATVGDAAQALLGCSGADIRPDAHFTDLGGDSLSALTFSTLLRDIYDVDVPVGVITGPAMDLAALADYITSAIDNDSDTATFASVHGRDASVALASDLTLSAFLDASLLDAAHRIPGPRPVTNTVLLTGANGYLGRFLCLEWLEKMAAAGGRVICLVRGRSDADARGRLDAAFDSGDATLSDRYRALADAALDVIAGDLGTPRFGLTDDVWEELSRRVDRVVHPAALVNHALPYEHLFGPNVVGTAEVIRLALTDHIKPVTYLSTVAVAVGVDDFHENGDIRVDSPQRAVDESYANGYGNSKWAGEVLLRNAFDEYSLPVSVFRSDMILAHSTWSGQLNVPDVFTRLILSVVATGLAPRSFYATDTGAPTDEQGRPLAHYDGLPADFSATAITSIAGDDVAGYRTFDILNPHDDDISLDTFVDWLRDAGCTIEIVDDYDEWFERFSAAVQELPEKQRSHSLLPLIHSYAHPQHPSSGAILPAEEFASAVGDIPHLGRELIEKYLADLVALGLVAKS</sequence>
<dbReference type="PROSITE" id="PS00455">
    <property type="entry name" value="AMP_BINDING"/>
    <property type="match status" value="1"/>
</dbReference>
<dbReference type="InterPro" id="IPR020806">
    <property type="entry name" value="PKS_PP-bd"/>
</dbReference>
<evidence type="ECO:0000259" key="7">
    <source>
        <dbReference type="PROSITE" id="PS50075"/>
    </source>
</evidence>
<feature type="binding site" evidence="5">
    <location>
        <position position="967"/>
    </location>
    <ligand>
        <name>NADP(+)</name>
        <dbReference type="ChEBI" id="CHEBI:58349"/>
    </ligand>
</feature>
<dbReference type="NCBIfam" id="TIGR01746">
    <property type="entry name" value="Thioester-redct"/>
    <property type="match status" value="1"/>
</dbReference>
<dbReference type="Pfam" id="PF07993">
    <property type="entry name" value="NAD_binding_4"/>
    <property type="match status" value="1"/>
</dbReference>
<dbReference type="PANTHER" id="PTHR43272:SF33">
    <property type="entry name" value="AMP-BINDING DOMAIN-CONTAINING PROTEIN-RELATED"/>
    <property type="match status" value="1"/>
</dbReference>
<dbReference type="OrthoDB" id="2472181at2"/>
<dbReference type="SUPFAM" id="SSF56801">
    <property type="entry name" value="Acetyl-CoA synthetase-like"/>
    <property type="match status" value="1"/>
</dbReference>
<dbReference type="NCBIfam" id="NF041592">
    <property type="entry name" value="carboxyl_red"/>
    <property type="match status" value="1"/>
</dbReference>
<feature type="binding site" evidence="5">
    <location>
        <position position="510"/>
    </location>
    <ligand>
        <name>AMP</name>
        <dbReference type="ChEBI" id="CHEBI:456215"/>
    </ligand>
</feature>
<evidence type="ECO:0000313" key="8">
    <source>
        <dbReference type="EMBL" id="AMY25387.1"/>
    </source>
</evidence>
<feature type="binding site" evidence="5">
    <location>
        <position position="624"/>
    </location>
    <ligand>
        <name>AMP</name>
        <dbReference type="ChEBI" id="CHEBI:456215"/>
    </ligand>
</feature>
<dbReference type="PANTHER" id="PTHR43272">
    <property type="entry name" value="LONG-CHAIN-FATTY-ACID--COA LIGASE"/>
    <property type="match status" value="1"/>
</dbReference>
<dbReference type="GO" id="GO:0016020">
    <property type="term" value="C:membrane"/>
    <property type="evidence" value="ECO:0007669"/>
    <property type="project" value="TreeGrafter"/>
</dbReference>